<keyword evidence="7" id="KW-0141">cGMP biosynthesis</keyword>
<evidence type="ECO:0000256" key="4">
    <source>
        <dbReference type="ARBA" id="ARBA00022741"/>
    </source>
</evidence>
<organism evidence="9 10">
    <name type="scientific">Trichomalopsis sarcophagae</name>
    <dbReference type="NCBI Taxonomy" id="543379"/>
    <lineage>
        <taxon>Eukaryota</taxon>
        <taxon>Metazoa</taxon>
        <taxon>Ecdysozoa</taxon>
        <taxon>Arthropoda</taxon>
        <taxon>Hexapoda</taxon>
        <taxon>Insecta</taxon>
        <taxon>Pterygota</taxon>
        <taxon>Neoptera</taxon>
        <taxon>Endopterygota</taxon>
        <taxon>Hymenoptera</taxon>
        <taxon>Apocrita</taxon>
        <taxon>Proctotrupomorpha</taxon>
        <taxon>Chalcidoidea</taxon>
        <taxon>Pteromalidae</taxon>
        <taxon>Pteromalinae</taxon>
        <taxon>Trichomalopsis</taxon>
    </lineage>
</organism>
<dbReference type="PROSITE" id="PS50125">
    <property type="entry name" value="GUANYLATE_CYCLASE_2"/>
    <property type="match status" value="1"/>
</dbReference>
<gene>
    <name evidence="9" type="ORF">TSAR_008328</name>
</gene>
<dbReference type="GO" id="GO:0020037">
    <property type="term" value="F:heme binding"/>
    <property type="evidence" value="ECO:0007669"/>
    <property type="project" value="InterPro"/>
</dbReference>
<dbReference type="InterPro" id="IPR011644">
    <property type="entry name" value="Heme_NO-bd"/>
</dbReference>
<dbReference type="OrthoDB" id="1890790at2759"/>
<dbReference type="InterPro" id="IPR001054">
    <property type="entry name" value="A/G_cyclase"/>
</dbReference>
<dbReference type="EC" id="4.6.1.2" evidence="2"/>
<sequence length="681" mass="77143">MYGMLLESIQHFVQLTQTLFTVSLQYGEDLWLDVLERAGVKHTVFNTRQIYPDDLMTKLAAGLAVHTCETVDRVMQYFGECFVRFFSNLGYDWTIKATGRYFCDFLQSVDNIHMQMRFTYPKMKSPSMYLTHVDQHGVVLVYRSTRQGFTHYFMGQLFQIAKELYETTLDIRVLESSNNIPGTRSVMVKFRIDFDNRKYIAKSSKMKTPIGRELPPVSSKMLLRLFPFGVVMNKEMCIEGVGGKLLQAWGNSTSILDKHVTEIFRLRRPRGISFTWGNVMYLHSVMFELELIRSAEQQSSAAKQADELNGRSHLKLDRRGSQGARNILLKGQMRYIDDIKAIIFLCSPLINSLDELLSMGLYLNDLNPHGLSRELVLAGWQHCGRLEMMFEKAEQRSQELEQSYALLDRWKNKSDELLYSMIPQSVADRLRAGTSPLDTCESFESISVLFCELCDFNYSTIEGAMDIVSSMNAVYSCFDSLMDKFNVYKVETVGRVYMAASGAPDRSDDHAINVADVSLQLISQVRSLVLPSGLEIQIRIGIHSGPAVAGVVGIKVPRYCFFGDTVNTASRMQTTSLVRTLELVYSKPGKVHISPHTRALLPQDRYVIESRGIVSVKVCLKYAVAKTSISQHALPQGKGNMETFWLRPRVELEDELDRNSASSSACQLTDSCDADQAQSQV</sequence>
<evidence type="ECO:0000256" key="7">
    <source>
        <dbReference type="ARBA" id="ARBA00023293"/>
    </source>
</evidence>
<protein>
    <recommendedName>
        <fullName evidence="2">guanylate cyclase</fullName>
        <ecNumber evidence="2">4.6.1.2</ecNumber>
    </recommendedName>
</protein>
<dbReference type="PANTHER" id="PTHR45655">
    <property type="entry name" value="GUANYLATE CYCLASE SOLUBLE SUBUNIT BETA-2"/>
    <property type="match status" value="1"/>
</dbReference>
<dbReference type="Gene3D" id="3.90.1520.10">
    <property type="entry name" value="H-NOX domain"/>
    <property type="match status" value="1"/>
</dbReference>
<dbReference type="Pfam" id="PF07700">
    <property type="entry name" value="HNOB"/>
    <property type="match status" value="1"/>
</dbReference>
<keyword evidence="6" id="KW-0456">Lyase</keyword>
<evidence type="ECO:0000256" key="6">
    <source>
        <dbReference type="ARBA" id="ARBA00023239"/>
    </source>
</evidence>
<dbReference type="AlphaFoldDB" id="A0A232ELM0"/>
<dbReference type="Gene3D" id="3.30.450.260">
    <property type="entry name" value="Haem NO binding associated domain"/>
    <property type="match status" value="1"/>
</dbReference>
<evidence type="ECO:0000256" key="1">
    <source>
        <dbReference type="ARBA" id="ARBA00004496"/>
    </source>
</evidence>
<dbReference type="InterPro" id="IPR011645">
    <property type="entry name" value="HNOB_dom_associated"/>
</dbReference>
<feature type="domain" description="Guanylate cyclase" evidence="8">
    <location>
        <begin position="447"/>
        <end position="573"/>
    </location>
</feature>
<keyword evidence="4" id="KW-0547">Nucleotide-binding</keyword>
<comment type="subcellular location">
    <subcellularLocation>
        <location evidence="1">Cytoplasm</location>
    </subcellularLocation>
</comment>
<dbReference type="GO" id="GO:0019934">
    <property type="term" value="P:cGMP-mediated signaling"/>
    <property type="evidence" value="ECO:0007669"/>
    <property type="project" value="TreeGrafter"/>
</dbReference>
<dbReference type="SUPFAM" id="SSF111126">
    <property type="entry name" value="Ligand-binding domain in the NO signalling and Golgi transport"/>
    <property type="match status" value="1"/>
</dbReference>
<evidence type="ECO:0000256" key="3">
    <source>
        <dbReference type="ARBA" id="ARBA00022490"/>
    </source>
</evidence>
<dbReference type="STRING" id="543379.A0A232ELM0"/>
<dbReference type="Proteomes" id="UP000215335">
    <property type="component" value="Unassembled WGS sequence"/>
</dbReference>
<reference evidence="9 10" key="1">
    <citation type="journal article" date="2017" name="Curr. Biol.">
        <title>The Evolution of Venom by Co-option of Single-Copy Genes.</title>
        <authorList>
            <person name="Martinson E.O."/>
            <person name="Mrinalini"/>
            <person name="Kelkar Y.D."/>
            <person name="Chang C.H."/>
            <person name="Werren J.H."/>
        </authorList>
    </citation>
    <scope>NUCLEOTIDE SEQUENCE [LARGE SCALE GENOMIC DNA]</scope>
    <source>
        <strain evidence="9 10">Alberta</strain>
        <tissue evidence="9">Whole body</tissue>
    </source>
</reference>
<dbReference type="Pfam" id="PF07701">
    <property type="entry name" value="HNOBA"/>
    <property type="match status" value="1"/>
</dbReference>
<dbReference type="SUPFAM" id="SSF55073">
    <property type="entry name" value="Nucleotide cyclase"/>
    <property type="match status" value="1"/>
</dbReference>
<dbReference type="EMBL" id="NNAY01003532">
    <property type="protein sequence ID" value="OXU19245.1"/>
    <property type="molecule type" value="Genomic_DNA"/>
</dbReference>
<name>A0A232ELM0_9HYME</name>
<dbReference type="Gene3D" id="3.30.70.1230">
    <property type="entry name" value="Nucleotide cyclase"/>
    <property type="match status" value="1"/>
</dbReference>
<dbReference type="PANTHER" id="PTHR45655:SF5">
    <property type="entry name" value="SOLUBLE GUANYLATE CYCLASE 89DA-RELATED"/>
    <property type="match status" value="1"/>
</dbReference>
<dbReference type="GO" id="GO:0004383">
    <property type="term" value="F:guanylate cyclase activity"/>
    <property type="evidence" value="ECO:0007669"/>
    <property type="project" value="UniProtKB-EC"/>
</dbReference>
<accession>A0A232ELM0</accession>
<dbReference type="SMART" id="SM00044">
    <property type="entry name" value="CYCc"/>
    <property type="match status" value="1"/>
</dbReference>
<dbReference type="InterPro" id="IPR038158">
    <property type="entry name" value="H-NOX_domain_sf"/>
</dbReference>
<dbReference type="Gene3D" id="6.10.250.780">
    <property type="match status" value="1"/>
</dbReference>
<keyword evidence="3" id="KW-0963">Cytoplasm</keyword>
<dbReference type="InterPro" id="IPR029787">
    <property type="entry name" value="Nucleotide_cyclase"/>
</dbReference>
<dbReference type="CDD" id="cd07302">
    <property type="entry name" value="CHD"/>
    <property type="match status" value="1"/>
</dbReference>
<dbReference type="InterPro" id="IPR042463">
    <property type="entry name" value="HNOB_dom_associated_sf"/>
</dbReference>
<proteinExistence type="predicted"/>
<comment type="caution">
    <text evidence="9">The sequence shown here is derived from an EMBL/GenBank/DDBJ whole genome shotgun (WGS) entry which is preliminary data.</text>
</comment>
<dbReference type="GO" id="GO:0005525">
    <property type="term" value="F:GTP binding"/>
    <property type="evidence" value="ECO:0007669"/>
    <property type="project" value="UniProtKB-KW"/>
</dbReference>
<dbReference type="GO" id="GO:0008074">
    <property type="term" value="C:guanylate cyclase complex, soluble"/>
    <property type="evidence" value="ECO:0007669"/>
    <property type="project" value="TreeGrafter"/>
</dbReference>
<evidence type="ECO:0000256" key="2">
    <source>
        <dbReference type="ARBA" id="ARBA00012202"/>
    </source>
</evidence>
<keyword evidence="10" id="KW-1185">Reference proteome</keyword>
<dbReference type="InterPro" id="IPR024096">
    <property type="entry name" value="NO_sig/Golgi_transp_ligand-bd"/>
</dbReference>
<evidence type="ECO:0000259" key="8">
    <source>
        <dbReference type="PROSITE" id="PS50125"/>
    </source>
</evidence>
<dbReference type="GO" id="GO:0070482">
    <property type="term" value="P:response to oxygen levels"/>
    <property type="evidence" value="ECO:0007669"/>
    <property type="project" value="TreeGrafter"/>
</dbReference>
<evidence type="ECO:0000256" key="5">
    <source>
        <dbReference type="ARBA" id="ARBA00023134"/>
    </source>
</evidence>
<evidence type="ECO:0000313" key="10">
    <source>
        <dbReference type="Proteomes" id="UP000215335"/>
    </source>
</evidence>
<evidence type="ECO:0000313" key="9">
    <source>
        <dbReference type="EMBL" id="OXU19245.1"/>
    </source>
</evidence>
<keyword evidence="5" id="KW-0342">GTP-binding</keyword>
<dbReference type="Pfam" id="PF00211">
    <property type="entry name" value="Guanylate_cyc"/>
    <property type="match status" value="1"/>
</dbReference>